<dbReference type="InterPro" id="IPR002659">
    <property type="entry name" value="Glyco_trans_31"/>
</dbReference>
<dbReference type="RefSeq" id="XP_003728614.1">
    <property type="nucleotide sequence ID" value="XM_003728566.1"/>
</dbReference>
<evidence type="ECO:0000256" key="2">
    <source>
        <dbReference type="ARBA" id="ARBA00008661"/>
    </source>
</evidence>
<dbReference type="OrthoDB" id="115198at2759"/>
<accession>A0A7M7GI37</accession>
<evidence type="ECO:0000256" key="6">
    <source>
        <dbReference type="ARBA" id="ARBA00022968"/>
    </source>
</evidence>
<evidence type="ECO:0000256" key="3">
    <source>
        <dbReference type="ARBA" id="ARBA00022676"/>
    </source>
</evidence>
<dbReference type="GO" id="GO:0000139">
    <property type="term" value="C:Golgi membrane"/>
    <property type="evidence" value="ECO:0000318"/>
    <property type="project" value="GO_Central"/>
</dbReference>
<keyword evidence="8 10" id="KW-0333">Golgi apparatus</keyword>
<dbReference type="GeneID" id="100891771"/>
<evidence type="ECO:0000313" key="11">
    <source>
        <dbReference type="EnsemblMetazoa" id="XP_003728614"/>
    </source>
</evidence>
<protein>
    <recommendedName>
        <fullName evidence="10">Hexosyltransferase</fullName>
        <ecNumber evidence="10">2.4.1.-</ecNumber>
    </recommendedName>
</protein>
<organism evidence="11 12">
    <name type="scientific">Strongylocentrotus purpuratus</name>
    <name type="common">Purple sea urchin</name>
    <dbReference type="NCBI Taxonomy" id="7668"/>
    <lineage>
        <taxon>Eukaryota</taxon>
        <taxon>Metazoa</taxon>
        <taxon>Echinodermata</taxon>
        <taxon>Eleutherozoa</taxon>
        <taxon>Echinozoa</taxon>
        <taxon>Echinoidea</taxon>
        <taxon>Euechinoidea</taxon>
        <taxon>Echinacea</taxon>
        <taxon>Camarodonta</taxon>
        <taxon>Echinidea</taxon>
        <taxon>Strongylocentrotidae</taxon>
        <taxon>Strongylocentrotus</taxon>
    </lineage>
</organism>
<evidence type="ECO:0000256" key="7">
    <source>
        <dbReference type="ARBA" id="ARBA00022989"/>
    </source>
</evidence>
<dbReference type="OMA" id="PWEDIFV"/>
<keyword evidence="6" id="KW-0735">Signal-anchor</keyword>
<keyword evidence="9" id="KW-0472">Membrane</keyword>
<keyword evidence="12" id="KW-1185">Reference proteome</keyword>
<comment type="similarity">
    <text evidence="2 10">Belongs to the glycosyltransferase 31 family.</text>
</comment>
<dbReference type="EnsemblMetazoa" id="XM_003728566">
    <property type="protein sequence ID" value="XP_003728614"/>
    <property type="gene ID" value="LOC100891771"/>
</dbReference>
<dbReference type="Gene3D" id="3.90.550.50">
    <property type="match status" value="1"/>
</dbReference>
<proteinExistence type="inferred from homology"/>
<keyword evidence="4" id="KW-0808">Transferase</keyword>
<dbReference type="PANTHER" id="PTHR11214:SF364">
    <property type="entry name" value="HEXOSYLTRANSFERASE"/>
    <property type="match status" value="1"/>
</dbReference>
<evidence type="ECO:0000256" key="4">
    <source>
        <dbReference type="ARBA" id="ARBA00022679"/>
    </source>
</evidence>
<sequence>MTNVRRTLRQLVRVIVISTLVPILLWQTREGFTQGDPETVDEHVFRLKQLMKQYEERVQLHAHALRAANTSEPALMKDLRFVRMASTENATMPTSKLADSYKSSTLRNAVQYDVMEYDTERSSDSESEFTTDNWIAEVDIHDYEYLINPHQKCNVSPHLPKEILLVICVLTAPQNRERRDVIRNSYGNESAWPASEEGASMVRVVFMIGAAKDIALQAKIEAESALYGDIVQENFVDSYLNLTRKTVMVLKWVTNYCGNAVFMMKADDDIILNVEKVTTFLLLSPPEDFTAGMKGKRVRVVRTKESKYYTPTHVYNLTHYDSYYMGGAGYFLSLDVAARIFDTAQRLPLFPWEDIFVSFCMRELGIPLTRTRHFAWGKYTVSNGRLINDTQCERFKDQYLVAKGLPAKHMMKLWIYTQGEKV</sequence>
<dbReference type="GO" id="GO:0006493">
    <property type="term" value="P:protein O-linked glycosylation"/>
    <property type="evidence" value="ECO:0000318"/>
    <property type="project" value="GO_Central"/>
</dbReference>
<dbReference type="InParanoid" id="A0A7M7GI37"/>
<comment type="subcellular location">
    <subcellularLocation>
        <location evidence="1 10">Golgi apparatus membrane</location>
        <topology evidence="1 10">Single-pass type II membrane protein</topology>
    </subcellularLocation>
</comment>
<reference evidence="12" key="1">
    <citation type="submission" date="2015-02" db="EMBL/GenBank/DDBJ databases">
        <title>Genome sequencing for Strongylocentrotus purpuratus.</title>
        <authorList>
            <person name="Murali S."/>
            <person name="Liu Y."/>
            <person name="Vee V."/>
            <person name="English A."/>
            <person name="Wang M."/>
            <person name="Skinner E."/>
            <person name="Han Y."/>
            <person name="Muzny D.M."/>
            <person name="Worley K.C."/>
            <person name="Gibbs R.A."/>
        </authorList>
    </citation>
    <scope>NUCLEOTIDE SEQUENCE</scope>
</reference>
<keyword evidence="5" id="KW-0812">Transmembrane</keyword>
<name>A0A7M7GI37_STRPU</name>
<dbReference type="EC" id="2.4.1.-" evidence="10"/>
<dbReference type="FunFam" id="3.90.550.50:FF:000040">
    <property type="entry name" value="Hexosyltransferase"/>
    <property type="match status" value="1"/>
</dbReference>
<dbReference type="GO" id="GO:0016757">
    <property type="term" value="F:glycosyltransferase activity"/>
    <property type="evidence" value="ECO:0000318"/>
    <property type="project" value="GO_Central"/>
</dbReference>
<keyword evidence="7" id="KW-1133">Transmembrane helix</keyword>
<dbReference type="Pfam" id="PF01762">
    <property type="entry name" value="Galactosyl_T"/>
    <property type="match status" value="1"/>
</dbReference>
<reference evidence="11" key="2">
    <citation type="submission" date="2021-01" db="UniProtKB">
        <authorList>
            <consortium name="EnsemblMetazoa"/>
        </authorList>
    </citation>
    <scope>IDENTIFICATION</scope>
</reference>
<evidence type="ECO:0000313" key="12">
    <source>
        <dbReference type="Proteomes" id="UP000007110"/>
    </source>
</evidence>
<evidence type="ECO:0000256" key="8">
    <source>
        <dbReference type="ARBA" id="ARBA00023034"/>
    </source>
</evidence>
<keyword evidence="3 10" id="KW-0328">Glycosyltransferase</keyword>
<evidence type="ECO:0000256" key="9">
    <source>
        <dbReference type="ARBA" id="ARBA00023136"/>
    </source>
</evidence>
<dbReference type="GO" id="GO:0016758">
    <property type="term" value="F:hexosyltransferase activity"/>
    <property type="evidence" value="ECO:0007669"/>
    <property type="project" value="InterPro"/>
</dbReference>
<evidence type="ECO:0000256" key="10">
    <source>
        <dbReference type="RuleBase" id="RU363063"/>
    </source>
</evidence>
<dbReference type="PANTHER" id="PTHR11214">
    <property type="entry name" value="BETA-1,3-N-ACETYLGLUCOSAMINYLTRANSFERASE"/>
    <property type="match status" value="1"/>
</dbReference>
<dbReference type="AlphaFoldDB" id="A0A7M7GI37"/>
<dbReference type="Proteomes" id="UP000007110">
    <property type="component" value="Unassembled WGS sequence"/>
</dbReference>
<dbReference type="KEGG" id="spu:100891771"/>
<evidence type="ECO:0000256" key="1">
    <source>
        <dbReference type="ARBA" id="ARBA00004323"/>
    </source>
</evidence>
<evidence type="ECO:0000256" key="5">
    <source>
        <dbReference type="ARBA" id="ARBA00022692"/>
    </source>
</evidence>